<dbReference type="Pfam" id="PF13489">
    <property type="entry name" value="Methyltransf_23"/>
    <property type="match status" value="1"/>
</dbReference>
<dbReference type="Pfam" id="PF08241">
    <property type="entry name" value="Methyltransf_11"/>
    <property type="match status" value="1"/>
</dbReference>
<protein>
    <submittedName>
        <fullName evidence="2">Methyltransferase</fullName>
    </submittedName>
</protein>
<accession>A0A0G1M5V3</accession>
<dbReference type="InterPro" id="IPR029063">
    <property type="entry name" value="SAM-dependent_MTases_sf"/>
</dbReference>
<dbReference type="EMBL" id="LCIZ01000012">
    <property type="protein sequence ID" value="KKT67294.1"/>
    <property type="molecule type" value="Genomic_DNA"/>
</dbReference>
<gene>
    <name evidence="2" type="ORF">UW61_C0012G0014</name>
</gene>
<dbReference type="GO" id="GO:0032259">
    <property type="term" value="P:methylation"/>
    <property type="evidence" value="ECO:0007669"/>
    <property type="project" value="UniProtKB-KW"/>
</dbReference>
<dbReference type="InterPro" id="IPR013216">
    <property type="entry name" value="Methyltransf_11"/>
</dbReference>
<evidence type="ECO:0000259" key="1">
    <source>
        <dbReference type="Pfam" id="PF08241"/>
    </source>
</evidence>
<dbReference type="AlphaFoldDB" id="A0A0G1M5V3"/>
<proteinExistence type="predicted"/>
<dbReference type="PANTHER" id="PTHR43861">
    <property type="entry name" value="TRANS-ACONITATE 2-METHYLTRANSFERASE-RELATED"/>
    <property type="match status" value="1"/>
</dbReference>
<sequence length="488" mass="55815">EVDTVFSLLPQTHFVSGLEIGAGDGFQTTLLASHIERLVSSDLNFNRIKESLKIPSVEYKTIDADAIEGIFDDNSFDFIFSSSVLEHVKDPKKVLSATRSMLKEDGNAVHIVPSRTIKISYLLFYYPNLVFLVIDRIIGKLKGEAFFQGSNINLENNINISAEIKKESRFKKFLWPSVHGNFSNHKEEFTAYGRNQWEKIFIDTGYSVVAYAKGPAFSGYGFGFDFLRKILKRLGVSSEHIFVLKKMSEFESNTWTYTRNFLSHGSFRDQRKFVKDWLKKNKSAKAFFSDFVQAIGNPVGKKVLDIGFGNGIIAEEFARTGTLIYGLETEADLVKMSGNPNLHLYDGRKFPFDSNTFDYAYSTSVLEHMSYLEDVIKEIGRTLKPGGKFYLSFPNRYAPKETHTGLWFISWLPRFKSSRLEDWNLHFVSFFALKKMVKKADLRIVYNTHSHSRIRRLIKKMLACCGVHYGILLKTIIIVLDKPTNENG</sequence>
<feature type="non-terminal residue" evidence="2">
    <location>
        <position position="1"/>
    </location>
</feature>
<name>A0A0G1M5V3_9BACT</name>
<organism evidence="2 3">
    <name type="scientific">Candidatus Curtissbacteria bacterium GW2011_GWC1_44_33</name>
    <dbReference type="NCBI Taxonomy" id="1618413"/>
    <lineage>
        <taxon>Bacteria</taxon>
        <taxon>Candidatus Curtissiibacteriota</taxon>
    </lineage>
</organism>
<dbReference type="CDD" id="cd02440">
    <property type="entry name" value="AdoMet_MTases"/>
    <property type="match status" value="2"/>
</dbReference>
<feature type="domain" description="Methyltransferase type 11" evidence="1">
    <location>
        <begin position="18"/>
        <end position="108"/>
    </location>
</feature>
<dbReference type="Gene3D" id="3.40.50.150">
    <property type="entry name" value="Vaccinia Virus protein VP39"/>
    <property type="match status" value="2"/>
</dbReference>
<evidence type="ECO:0000313" key="2">
    <source>
        <dbReference type="EMBL" id="KKT67294.1"/>
    </source>
</evidence>
<keyword evidence="2" id="KW-0489">Methyltransferase</keyword>
<reference evidence="2 3" key="1">
    <citation type="journal article" date="2015" name="Nature">
        <title>rRNA introns, odd ribosomes, and small enigmatic genomes across a large radiation of phyla.</title>
        <authorList>
            <person name="Brown C.T."/>
            <person name="Hug L.A."/>
            <person name="Thomas B.C."/>
            <person name="Sharon I."/>
            <person name="Castelle C.J."/>
            <person name="Singh A."/>
            <person name="Wilkins M.J."/>
            <person name="Williams K.H."/>
            <person name="Banfield J.F."/>
        </authorList>
    </citation>
    <scope>NUCLEOTIDE SEQUENCE [LARGE SCALE GENOMIC DNA]</scope>
</reference>
<dbReference type="GO" id="GO:0008757">
    <property type="term" value="F:S-adenosylmethionine-dependent methyltransferase activity"/>
    <property type="evidence" value="ECO:0007669"/>
    <property type="project" value="InterPro"/>
</dbReference>
<evidence type="ECO:0000313" key="3">
    <source>
        <dbReference type="Proteomes" id="UP000033901"/>
    </source>
</evidence>
<keyword evidence="2" id="KW-0808">Transferase</keyword>
<dbReference type="SUPFAM" id="SSF53335">
    <property type="entry name" value="S-adenosyl-L-methionine-dependent methyltransferases"/>
    <property type="match status" value="2"/>
</dbReference>
<comment type="caution">
    <text evidence="2">The sequence shown here is derived from an EMBL/GenBank/DDBJ whole genome shotgun (WGS) entry which is preliminary data.</text>
</comment>
<dbReference type="Proteomes" id="UP000033901">
    <property type="component" value="Unassembled WGS sequence"/>
</dbReference>